<evidence type="ECO:0000256" key="2">
    <source>
        <dbReference type="ARBA" id="ARBA00022692"/>
    </source>
</evidence>
<feature type="transmembrane region" description="Helical" evidence="10">
    <location>
        <begin position="350"/>
        <end position="372"/>
    </location>
</feature>
<dbReference type="PANTHER" id="PTHR31961:SF3">
    <property type="entry name" value="SENSITIVE TO HIGH EXPRESSION PROTEIN 9, MITOCHONDRIAL"/>
    <property type="match status" value="1"/>
</dbReference>
<evidence type="ECO:0000313" key="14">
    <source>
        <dbReference type="Proteomes" id="UP001234581"/>
    </source>
</evidence>
<dbReference type="InterPro" id="IPR008839">
    <property type="entry name" value="MDM33_fungi"/>
</dbReference>
<keyword evidence="8 10" id="KW-0472">Membrane</keyword>
<keyword evidence="5 10" id="KW-1133">Transmembrane helix</keyword>
<dbReference type="GO" id="GO:0005743">
    <property type="term" value="C:mitochondrial inner membrane"/>
    <property type="evidence" value="ECO:0007669"/>
    <property type="project" value="UniProtKB-SubCell"/>
</dbReference>
<keyword evidence="4 10" id="KW-0809">Transit peptide</keyword>
<evidence type="ECO:0000256" key="1">
    <source>
        <dbReference type="ARBA" id="ARBA00007472"/>
    </source>
</evidence>
<comment type="function">
    <text evidence="9">Required for the maintenance of the structure of the mitochondrial inner membrane. Involved in mitochondrial morphology. Causes growth arrest when highly overexpressed.</text>
</comment>
<feature type="transmembrane region" description="Helical" evidence="10">
    <location>
        <begin position="217"/>
        <end position="237"/>
    </location>
</feature>
<dbReference type="RefSeq" id="XP_058346824.1">
    <property type="nucleotide sequence ID" value="XM_058482326.1"/>
</dbReference>
<dbReference type="GeneID" id="83209660"/>
<comment type="subcellular location">
    <subcellularLocation>
        <location evidence="10">Mitochondrion inner membrane</location>
        <topology evidence="10">Multi-pass membrane protein</topology>
    </subcellularLocation>
</comment>
<evidence type="ECO:0000256" key="6">
    <source>
        <dbReference type="ARBA" id="ARBA00023054"/>
    </source>
</evidence>
<feature type="coiled-coil region" evidence="11">
    <location>
        <begin position="119"/>
        <end position="146"/>
    </location>
</feature>
<dbReference type="PANTHER" id="PTHR31961">
    <property type="entry name" value="SENSITIVE TO HIGH EXPRESSION PROTEIN 9, MITOCHONDRIAL"/>
    <property type="match status" value="1"/>
</dbReference>
<dbReference type="EMBL" id="JARTCD010000006">
    <property type="protein sequence ID" value="KAJ8661911.1"/>
    <property type="molecule type" value="Genomic_DNA"/>
</dbReference>
<dbReference type="Proteomes" id="UP001234581">
    <property type="component" value="Unassembled WGS sequence"/>
</dbReference>
<evidence type="ECO:0000256" key="10">
    <source>
        <dbReference type="RuleBase" id="RU364128"/>
    </source>
</evidence>
<keyword evidence="2 10" id="KW-0812">Transmembrane</keyword>
<keyword evidence="14" id="KW-1185">Reference proteome</keyword>
<evidence type="ECO:0000256" key="9">
    <source>
        <dbReference type="ARBA" id="ARBA00024807"/>
    </source>
</evidence>
<sequence length="373" mass="42985">MSTASRLRPAVLPWLRPRRGPRLGYYYSTENNKPPMTSANEYLEKLQATIQPRLTPVLLKVRNASDTLRNITRDFNDPKEAIQRAGVALNQLTGYDQIEKVKQHVTDQAKAFESSRDQMQQAKRAYESAIDTRSSTQREINELLQRKHLWSGEDVTRFTELYRLEHEHSQREIHAKEAYQHAEKQMDREYMGLAQSIMERYHEEQLWSDKIRSVSTYGTWALMVLNLVLFIMMQSIFEPYKRKRLTDRFEELLIAKVDEEEAKFRGLMQDRDDTQLSVLNAVNELAAAVASGNQHLESQLKLTTSQPSEQLQPDTLSSSLLPTQEQEQQPSSTSTTLSSDDNLVMRKRDLILYSVESAVAGGVIASLAMFLWK</sequence>
<reference evidence="13 14" key="1">
    <citation type="submission" date="2023-03" db="EMBL/GenBank/DDBJ databases">
        <title>Genome sequence of Lichtheimia ornata CBS 291.66.</title>
        <authorList>
            <person name="Mohabir J.T."/>
            <person name="Shea T.P."/>
            <person name="Kurbessoian T."/>
            <person name="Berby B."/>
            <person name="Fontaine J."/>
            <person name="Livny J."/>
            <person name="Gnirke A."/>
            <person name="Stajich J.E."/>
            <person name="Cuomo C.A."/>
        </authorList>
    </citation>
    <scope>NUCLEOTIDE SEQUENCE [LARGE SCALE GENOMIC DNA]</scope>
    <source>
        <strain evidence="13">CBS 291.66</strain>
    </source>
</reference>
<dbReference type="GO" id="GO:0007007">
    <property type="term" value="P:inner mitochondrial membrane organization"/>
    <property type="evidence" value="ECO:0007669"/>
    <property type="project" value="TreeGrafter"/>
</dbReference>
<evidence type="ECO:0000256" key="12">
    <source>
        <dbReference type="SAM" id="MobiDB-lite"/>
    </source>
</evidence>
<organism evidence="13 14">
    <name type="scientific">Lichtheimia ornata</name>
    <dbReference type="NCBI Taxonomy" id="688661"/>
    <lineage>
        <taxon>Eukaryota</taxon>
        <taxon>Fungi</taxon>
        <taxon>Fungi incertae sedis</taxon>
        <taxon>Mucoromycota</taxon>
        <taxon>Mucoromycotina</taxon>
        <taxon>Mucoromycetes</taxon>
        <taxon>Mucorales</taxon>
        <taxon>Lichtheimiaceae</taxon>
        <taxon>Lichtheimia</taxon>
    </lineage>
</organism>
<feature type="region of interest" description="Disordered" evidence="12">
    <location>
        <begin position="321"/>
        <end position="340"/>
    </location>
</feature>
<evidence type="ECO:0000256" key="5">
    <source>
        <dbReference type="ARBA" id="ARBA00022989"/>
    </source>
</evidence>
<evidence type="ECO:0000256" key="7">
    <source>
        <dbReference type="ARBA" id="ARBA00023128"/>
    </source>
</evidence>
<evidence type="ECO:0000313" key="13">
    <source>
        <dbReference type="EMBL" id="KAJ8661911.1"/>
    </source>
</evidence>
<keyword evidence="6 11" id="KW-0175">Coiled coil</keyword>
<evidence type="ECO:0000256" key="8">
    <source>
        <dbReference type="ARBA" id="ARBA00023136"/>
    </source>
</evidence>
<accession>A0AAD7Y1U5</accession>
<comment type="subunit">
    <text evidence="10">Homooligomer.</text>
</comment>
<dbReference type="AlphaFoldDB" id="A0AAD7Y1U5"/>
<protein>
    <recommendedName>
        <fullName evidence="10">Sensitive to high expression protein 9, mitochondrial</fullName>
    </recommendedName>
</protein>
<feature type="compositionally biased region" description="Low complexity" evidence="12">
    <location>
        <begin position="321"/>
        <end position="339"/>
    </location>
</feature>
<proteinExistence type="inferred from homology"/>
<evidence type="ECO:0000256" key="3">
    <source>
        <dbReference type="ARBA" id="ARBA00022792"/>
    </source>
</evidence>
<gene>
    <name evidence="13" type="ORF">O0I10_002242</name>
</gene>
<comment type="similarity">
    <text evidence="1 10">Belongs to the SHE9 family.</text>
</comment>
<comment type="caution">
    <text evidence="13">The sequence shown here is derived from an EMBL/GenBank/DDBJ whole genome shotgun (WGS) entry which is preliminary data.</text>
</comment>
<evidence type="ECO:0000256" key="11">
    <source>
        <dbReference type="SAM" id="Coils"/>
    </source>
</evidence>
<evidence type="ECO:0000256" key="4">
    <source>
        <dbReference type="ARBA" id="ARBA00022946"/>
    </source>
</evidence>
<dbReference type="Pfam" id="PF05546">
    <property type="entry name" value="She9_MDM33"/>
    <property type="match status" value="1"/>
</dbReference>
<name>A0AAD7Y1U5_9FUNG</name>
<keyword evidence="3 10" id="KW-0999">Mitochondrion inner membrane</keyword>
<keyword evidence="7 10" id="KW-0496">Mitochondrion</keyword>